<keyword evidence="2 5" id="KW-0812">Transmembrane</keyword>
<dbReference type="AlphaFoldDB" id="A0A9X1LU40"/>
<dbReference type="InterPro" id="IPR019109">
    <property type="entry name" value="MamF_MmsF"/>
</dbReference>
<evidence type="ECO:0000313" key="7">
    <source>
        <dbReference type="Proteomes" id="UP001139354"/>
    </source>
</evidence>
<dbReference type="RefSeq" id="WP_229383709.1">
    <property type="nucleotide sequence ID" value="NZ_JAGTTN010000001.1"/>
</dbReference>
<feature type="transmembrane region" description="Helical" evidence="5">
    <location>
        <begin position="12"/>
        <end position="32"/>
    </location>
</feature>
<evidence type="ECO:0000256" key="4">
    <source>
        <dbReference type="ARBA" id="ARBA00023136"/>
    </source>
</evidence>
<sequence length="107" mass="11595">MTPSDEKLWSTLVHLGGLFFGFLAPLIGFLVLKDRGPFVRAHTATALNFQLTLIIAYVVGGILSIVIIGIFILIAAYVLNIVFCIIAAVKANQGQPYTYPLSIPFVS</sequence>
<comment type="subcellular location">
    <subcellularLocation>
        <location evidence="1">Membrane</location>
        <topology evidence="1">Multi-pass membrane protein</topology>
    </subcellularLocation>
</comment>
<reference evidence="6" key="1">
    <citation type="submission" date="2021-04" db="EMBL/GenBank/DDBJ databases">
        <title>Microbacterium tenobrionis sp. nov. and Microbacterium allomyrinae sp. nov., isolated from larvae of Tenobrio molitor and Allomyrina dichotoma, respectively.</title>
        <authorList>
            <person name="Lee S.D."/>
        </authorList>
    </citation>
    <scope>NUCLEOTIDE SEQUENCE</scope>
    <source>
        <strain evidence="6">BWT-G7</strain>
    </source>
</reference>
<evidence type="ECO:0000256" key="1">
    <source>
        <dbReference type="ARBA" id="ARBA00004141"/>
    </source>
</evidence>
<protein>
    <submittedName>
        <fullName evidence="6">DUF4870 domain-containing protein</fullName>
    </submittedName>
</protein>
<comment type="caution">
    <text evidence="6">The sequence shown here is derived from an EMBL/GenBank/DDBJ whole genome shotgun (WGS) entry which is preliminary data.</text>
</comment>
<evidence type="ECO:0000313" key="6">
    <source>
        <dbReference type="EMBL" id="MCC2031773.1"/>
    </source>
</evidence>
<evidence type="ECO:0000256" key="5">
    <source>
        <dbReference type="SAM" id="Phobius"/>
    </source>
</evidence>
<feature type="transmembrane region" description="Helical" evidence="5">
    <location>
        <begin position="65"/>
        <end position="89"/>
    </location>
</feature>
<gene>
    <name evidence="6" type="ORF">KEC57_06190</name>
</gene>
<feature type="transmembrane region" description="Helical" evidence="5">
    <location>
        <begin position="39"/>
        <end position="59"/>
    </location>
</feature>
<organism evidence="6 7">
    <name type="scientific">Microbacterium allomyrinae</name>
    <dbReference type="NCBI Taxonomy" id="2830666"/>
    <lineage>
        <taxon>Bacteria</taxon>
        <taxon>Bacillati</taxon>
        <taxon>Actinomycetota</taxon>
        <taxon>Actinomycetes</taxon>
        <taxon>Micrococcales</taxon>
        <taxon>Microbacteriaceae</taxon>
        <taxon>Microbacterium</taxon>
    </lineage>
</organism>
<dbReference type="Proteomes" id="UP001139354">
    <property type="component" value="Unassembled WGS sequence"/>
</dbReference>
<keyword evidence="7" id="KW-1185">Reference proteome</keyword>
<keyword evidence="3 5" id="KW-1133">Transmembrane helix</keyword>
<keyword evidence="4 5" id="KW-0472">Membrane</keyword>
<evidence type="ECO:0000256" key="2">
    <source>
        <dbReference type="ARBA" id="ARBA00022692"/>
    </source>
</evidence>
<accession>A0A9X1LU40</accession>
<dbReference type="EMBL" id="JAGTTN010000001">
    <property type="protein sequence ID" value="MCC2031773.1"/>
    <property type="molecule type" value="Genomic_DNA"/>
</dbReference>
<evidence type="ECO:0000256" key="3">
    <source>
        <dbReference type="ARBA" id="ARBA00022989"/>
    </source>
</evidence>
<dbReference type="Pfam" id="PF09685">
    <property type="entry name" value="MamF_MmsF"/>
    <property type="match status" value="1"/>
</dbReference>
<proteinExistence type="predicted"/>
<name>A0A9X1LU40_9MICO</name>